<keyword evidence="2" id="KW-1185">Reference proteome</keyword>
<accession>A0ABN3X7A1</accession>
<sequence length="76" mass="7991">MMRRLSGGDAPGCGPVLGPLVKGVVQGPEERCPRCQLRIAARAREPVDQGIPVEAACRIVIIEDQLEGSAGASRPE</sequence>
<gene>
    <name evidence="1" type="ORF">GCM10010446_24770</name>
</gene>
<evidence type="ECO:0000313" key="1">
    <source>
        <dbReference type="EMBL" id="GAA2938437.1"/>
    </source>
</evidence>
<dbReference type="Proteomes" id="UP001500403">
    <property type="component" value="Unassembled WGS sequence"/>
</dbReference>
<name>A0ABN3X7A1_9ACTN</name>
<dbReference type="EMBL" id="BAAAUD010000023">
    <property type="protein sequence ID" value="GAA2938437.1"/>
    <property type="molecule type" value="Genomic_DNA"/>
</dbReference>
<proteinExistence type="predicted"/>
<organism evidence="1 2">
    <name type="scientific">Streptomyces enissocaesilis</name>
    <dbReference type="NCBI Taxonomy" id="332589"/>
    <lineage>
        <taxon>Bacteria</taxon>
        <taxon>Bacillati</taxon>
        <taxon>Actinomycetota</taxon>
        <taxon>Actinomycetes</taxon>
        <taxon>Kitasatosporales</taxon>
        <taxon>Streptomycetaceae</taxon>
        <taxon>Streptomyces</taxon>
        <taxon>Streptomyces rochei group</taxon>
    </lineage>
</organism>
<reference evidence="1 2" key="1">
    <citation type="journal article" date="2019" name="Int. J. Syst. Evol. Microbiol.">
        <title>The Global Catalogue of Microorganisms (GCM) 10K type strain sequencing project: providing services to taxonomists for standard genome sequencing and annotation.</title>
        <authorList>
            <consortium name="The Broad Institute Genomics Platform"/>
            <consortium name="The Broad Institute Genome Sequencing Center for Infectious Disease"/>
            <person name="Wu L."/>
            <person name="Ma J."/>
        </authorList>
    </citation>
    <scope>NUCLEOTIDE SEQUENCE [LARGE SCALE GENOMIC DNA]</scope>
    <source>
        <strain evidence="1 2">JCM 9088</strain>
    </source>
</reference>
<protein>
    <submittedName>
        <fullName evidence="1">Uncharacterized protein</fullName>
    </submittedName>
</protein>
<evidence type="ECO:0000313" key="2">
    <source>
        <dbReference type="Proteomes" id="UP001500403"/>
    </source>
</evidence>
<comment type="caution">
    <text evidence="1">The sequence shown here is derived from an EMBL/GenBank/DDBJ whole genome shotgun (WGS) entry which is preliminary data.</text>
</comment>